<keyword evidence="13" id="KW-0378">Hydrolase</keyword>
<evidence type="ECO:0000256" key="1">
    <source>
        <dbReference type="ARBA" id="ARBA00000677"/>
    </source>
</evidence>
<evidence type="ECO:0000256" key="13">
    <source>
        <dbReference type="RuleBase" id="RU362047"/>
    </source>
</evidence>
<dbReference type="VEuPathDB" id="FungiDB:AMAG_05267"/>
<dbReference type="GO" id="GO:0004252">
    <property type="term" value="F:serine-type endopeptidase activity"/>
    <property type="evidence" value="ECO:0007669"/>
    <property type="project" value="InterPro"/>
</dbReference>
<dbReference type="InterPro" id="IPR001733">
    <property type="entry name" value="Peptidase_S26B"/>
</dbReference>
<accession>A0A0L0SBL9</accession>
<keyword evidence="8" id="KW-0735">Signal-anchor</keyword>
<name>A0A0L0SBL9_ALLM3</name>
<proteinExistence type="inferred from homology"/>
<evidence type="ECO:0000256" key="10">
    <source>
        <dbReference type="ARBA" id="ARBA00023136"/>
    </source>
</evidence>
<dbReference type="OMA" id="ILMNEYP"/>
<sequence length="175" mass="19341">MNPFAINFRQTLLQVLNVLLIVSSALMIWKGLSVWTNTESPIVVVLTESMEPAFGRGDLLFLGKPASPLEVGDIVVYKLEGKDIPIVHRILNVHTPTDQDDDAEPQYLLTKGDNNASNDRAIYGDQQPGKLWITPREVLGKVYGYAPYVGYVTIVMNDYPQLKAVLLGALALFAL</sequence>
<dbReference type="eggNOG" id="KOG3342">
    <property type="taxonomic scope" value="Eukaryota"/>
</dbReference>
<dbReference type="Proteomes" id="UP000054350">
    <property type="component" value="Unassembled WGS sequence"/>
</dbReference>
<dbReference type="InterPro" id="IPR036286">
    <property type="entry name" value="LexA/Signal_pep-like_sf"/>
</dbReference>
<evidence type="ECO:0000256" key="5">
    <source>
        <dbReference type="ARBA" id="ARBA00019685"/>
    </source>
</evidence>
<dbReference type="PANTHER" id="PTHR10806:SF6">
    <property type="entry name" value="SIGNAL PEPTIDASE COMPLEX CATALYTIC SUBUNIT SEC11"/>
    <property type="match status" value="1"/>
</dbReference>
<dbReference type="EC" id="3.4.21.89" evidence="4 13"/>
<comment type="catalytic activity">
    <reaction evidence="1 13">
        <text>Cleavage of hydrophobic, N-terminal signal or leader sequences from secreted and periplasmic proteins.</text>
        <dbReference type="EC" id="3.4.21.89"/>
    </reaction>
</comment>
<evidence type="ECO:0000256" key="4">
    <source>
        <dbReference type="ARBA" id="ARBA00013208"/>
    </source>
</evidence>
<evidence type="ECO:0000256" key="3">
    <source>
        <dbReference type="ARBA" id="ARBA00011035"/>
    </source>
</evidence>
<keyword evidence="9" id="KW-1133">Transmembrane helix</keyword>
<comment type="subunit">
    <text evidence="12">Component of the signal peptidase complex (SPC) composed of a catalytic subunit SEC11 and three accessory subunits SPC1, SPC2 and SPC3. The complex induces a local thinning of the ER membrane which is used to measure the length of the signal peptide (SP) h-region of protein substrates. This ensures the selectivity of the complex towards h-regions shorter than 18-20 amino acids. SPC associates with the translocon complex.</text>
</comment>
<dbReference type="InterPro" id="IPR019533">
    <property type="entry name" value="Peptidase_S26"/>
</dbReference>
<gene>
    <name evidence="14" type="ORF">AMAG_05267</name>
</gene>
<evidence type="ECO:0000313" key="14">
    <source>
        <dbReference type="EMBL" id="KNE59809.1"/>
    </source>
</evidence>
<keyword evidence="10" id="KW-0472">Membrane</keyword>
<keyword evidence="7 13" id="KW-0256">Endoplasmic reticulum</keyword>
<dbReference type="NCBIfam" id="TIGR02228">
    <property type="entry name" value="sigpep_I_arch"/>
    <property type="match status" value="1"/>
</dbReference>
<keyword evidence="15" id="KW-1185">Reference proteome</keyword>
<reference evidence="14 15" key="1">
    <citation type="submission" date="2009-11" db="EMBL/GenBank/DDBJ databases">
        <title>Annotation of Allomyces macrogynus ATCC 38327.</title>
        <authorList>
            <consortium name="The Broad Institute Genome Sequencing Platform"/>
            <person name="Russ C."/>
            <person name="Cuomo C."/>
            <person name="Burger G."/>
            <person name="Gray M.W."/>
            <person name="Holland P.W.H."/>
            <person name="King N."/>
            <person name="Lang F.B.F."/>
            <person name="Roger A.J."/>
            <person name="Ruiz-Trillo I."/>
            <person name="Young S.K."/>
            <person name="Zeng Q."/>
            <person name="Gargeya S."/>
            <person name="Fitzgerald M."/>
            <person name="Haas B."/>
            <person name="Abouelleil A."/>
            <person name="Alvarado L."/>
            <person name="Arachchi H.M."/>
            <person name="Berlin A."/>
            <person name="Chapman S.B."/>
            <person name="Gearin G."/>
            <person name="Goldberg J."/>
            <person name="Griggs A."/>
            <person name="Gujja S."/>
            <person name="Hansen M."/>
            <person name="Heiman D."/>
            <person name="Howarth C."/>
            <person name="Larimer J."/>
            <person name="Lui A."/>
            <person name="MacDonald P.J.P."/>
            <person name="McCowen C."/>
            <person name="Montmayeur A."/>
            <person name="Murphy C."/>
            <person name="Neiman D."/>
            <person name="Pearson M."/>
            <person name="Priest M."/>
            <person name="Roberts A."/>
            <person name="Saif S."/>
            <person name="Shea T."/>
            <person name="Sisk P."/>
            <person name="Stolte C."/>
            <person name="Sykes S."/>
            <person name="Wortman J."/>
            <person name="Nusbaum C."/>
            <person name="Birren B."/>
        </authorList>
    </citation>
    <scope>NUCLEOTIDE SEQUENCE [LARGE SCALE GENOMIC DNA]</scope>
    <source>
        <strain evidence="14 15">ATCC 38327</strain>
    </source>
</reference>
<dbReference type="AlphaFoldDB" id="A0A0L0SBL9"/>
<evidence type="ECO:0000313" key="15">
    <source>
        <dbReference type="Proteomes" id="UP000054350"/>
    </source>
</evidence>
<protein>
    <recommendedName>
        <fullName evidence="5 13">Signal peptidase complex catalytic subunit SEC11</fullName>
        <ecNumber evidence="4 13">3.4.21.89</ecNumber>
    </recommendedName>
</protein>
<keyword evidence="13" id="KW-0645">Protease</keyword>
<evidence type="ECO:0000256" key="9">
    <source>
        <dbReference type="ARBA" id="ARBA00022989"/>
    </source>
</evidence>
<dbReference type="SUPFAM" id="SSF51306">
    <property type="entry name" value="LexA/Signal peptidase"/>
    <property type="match status" value="1"/>
</dbReference>
<comment type="function">
    <text evidence="11">Catalytic component of the signal peptidase complex (SPC) which catalyzes the cleavage of N-terminal signal sequences from nascent proteins as they are translocated into the lumen of the endoplasmic reticulum. Specifically cleaves N-terminal signal peptides that contain a hydrophobic alpha-helix (h-region) shorter than 18-20 amino acids.</text>
</comment>
<dbReference type="STRING" id="578462.A0A0L0SBL9"/>
<dbReference type="OrthoDB" id="10257561at2759"/>
<dbReference type="GO" id="GO:0009003">
    <property type="term" value="F:signal peptidase activity"/>
    <property type="evidence" value="ECO:0007669"/>
    <property type="project" value="UniProtKB-EC"/>
</dbReference>
<dbReference type="CDD" id="cd06530">
    <property type="entry name" value="S26_SPase_I"/>
    <property type="match status" value="1"/>
</dbReference>
<evidence type="ECO:0000256" key="6">
    <source>
        <dbReference type="ARBA" id="ARBA00022692"/>
    </source>
</evidence>
<evidence type="ECO:0000256" key="7">
    <source>
        <dbReference type="ARBA" id="ARBA00022824"/>
    </source>
</evidence>
<keyword evidence="6" id="KW-0812">Transmembrane</keyword>
<evidence type="ECO:0000256" key="8">
    <source>
        <dbReference type="ARBA" id="ARBA00022968"/>
    </source>
</evidence>
<evidence type="ECO:0000256" key="2">
    <source>
        <dbReference type="ARBA" id="ARBA00004648"/>
    </source>
</evidence>
<organism evidence="14 15">
    <name type="scientific">Allomyces macrogynus (strain ATCC 38327)</name>
    <name type="common">Allomyces javanicus var. macrogynus</name>
    <dbReference type="NCBI Taxonomy" id="578462"/>
    <lineage>
        <taxon>Eukaryota</taxon>
        <taxon>Fungi</taxon>
        <taxon>Fungi incertae sedis</taxon>
        <taxon>Blastocladiomycota</taxon>
        <taxon>Blastocladiomycetes</taxon>
        <taxon>Blastocladiales</taxon>
        <taxon>Blastocladiaceae</taxon>
        <taxon>Allomyces</taxon>
    </lineage>
</organism>
<dbReference type="PRINTS" id="PR00728">
    <property type="entry name" value="SIGNALPTASE"/>
</dbReference>
<dbReference type="EMBL" id="GG745335">
    <property type="protein sequence ID" value="KNE59809.1"/>
    <property type="molecule type" value="Genomic_DNA"/>
</dbReference>
<dbReference type="PANTHER" id="PTHR10806">
    <property type="entry name" value="SIGNAL PEPTIDASE COMPLEX CATALYTIC SUBUNIT SEC11"/>
    <property type="match status" value="1"/>
</dbReference>
<comment type="subcellular location">
    <subcellularLocation>
        <location evidence="2">Endoplasmic reticulum membrane</location>
        <topology evidence="2">Single-pass type II membrane protein</topology>
    </subcellularLocation>
</comment>
<reference evidence="15" key="2">
    <citation type="submission" date="2009-11" db="EMBL/GenBank/DDBJ databases">
        <title>The Genome Sequence of Allomyces macrogynus strain ATCC 38327.</title>
        <authorList>
            <consortium name="The Broad Institute Genome Sequencing Platform"/>
            <person name="Russ C."/>
            <person name="Cuomo C."/>
            <person name="Shea T."/>
            <person name="Young S.K."/>
            <person name="Zeng Q."/>
            <person name="Koehrsen M."/>
            <person name="Haas B."/>
            <person name="Borodovsky M."/>
            <person name="Guigo R."/>
            <person name="Alvarado L."/>
            <person name="Berlin A."/>
            <person name="Borenstein D."/>
            <person name="Chen Z."/>
            <person name="Engels R."/>
            <person name="Freedman E."/>
            <person name="Gellesch M."/>
            <person name="Goldberg J."/>
            <person name="Griggs A."/>
            <person name="Gujja S."/>
            <person name="Heiman D."/>
            <person name="Hepburn T."/>
            <person name="Howarth C."/>
            <person name="Jen D."/>
            <person name="Larson L."/>
            <person name="Lewis B."/>
            <person name="Mehta T."/>
            <person name="Park D."/>
            <person name="Pearson M."/>
            <person name="Roberts A."/>
            <person name="Saif S."/>
            <person name="Shenoy N."/>
            <person name="Sisk P."/>
            <person name="Stolte C."/>
            <person name="Sykes S."/>
            <person name="Walk T."/>
            <person name="White J."/>
            <person name="Yandava C."/>
            <person name="Burger G."/>
            <person name="Gray M.W."/>
            <person name="Holland P.W.H."/>
            <person name="King N."/>
            <person name="Lang F.B.F."/>
            <person name="Roger A.J."/>
            <person name="Ruiz-Trillo I."/>
            <person name="Lander E."/>
            <person name="Nusbaum C."/>
        </authorList>
    </citation>
    <scope>NUCLEOTIDE SEQUENCE [LARGE SCALE GENOMIC DNA]</scope>
    <source>
        <strain evidence="15">ATCC 38327</strain>
    </source>
</reference>
<evidence type="ECO:0000256" key="12">
    <source>
        <dbReference type="ARBA" id="ARBA00047037"/>
    </source>
</evidence>
<dbReference type="GO" id="GO:0006465">
    <property type="term" value="P:signal peptide processing"/>
    <property type="evidence" value="ECO:0007669"/>
    <property type="project" value="UniProtKB-UniRule"/>
</dbReference>
<comment type="similarity">
    <text evidence="3 13">Belongs to the peptidase S26B family.</text>
</comment>
<evidence type="ECO:0000256" key="11">
    <source>
        <dbReference type="ARBA" id="ARBA00045533"/>
    </source>
</evidence>
<dbReference type="GO" id="GO:0005787">
    <property type="term" value="C:signal peptidase complex"/>
    <property type="evidence" value="ECO:0007669"/>
    <property type="project" value="TreeGrafter"/>
</dbReference>